<evidence type="ECO:0000256" key="3">
    <source>
        <dbReference type="ARBA" id="ARBA00022603"/>
    </source>
</evidence>
<gene>
    <name evidence="10" type="primary">TRM5</name>
    <name evidence="12" type="ORF">BRENAR_LOCUS346</name>
</gene>
<keyword evidence="7 10" id="KW-0496">Mitochondrion</keyword>
<keyword evidence="5 10" id="KW-0949">S-adenosyl-L-methionine</keyword>
<dbReference type="Proteomes" id="UP000290900">
    <property type="component" value="Unassembled WGS sequence"/>
</dbReference>
<dbReference type="FunCoup" id="A0A448YFE2">
    <property type="interactions" value="1119"/>
</dbReference>
<feature type="binding site" evidence="10">
    <location>
        <position position="257"/>
    </location>
    <ligand>
        <name>S-adenosyl-L-methionine</name>
        <dbReference type="ChEBI" id="CHEBI:59789"/>
    </ligand>
</feature>
<evidence type="ECO:0000256" key="4">
    <source>
        <dbReference type="ARBA" id="ARBA00022679"/>
    </source>
</evidence>
<dbReference type="InterPro" id="IPR029063">
    <property type="entry name" value="SAM-dependent_MTases_sf"/>
</dbReference>
<dbReference type="PANTHER" id="PTHR23245:SF36">
    <property type="entry name" value="TRNA (GUANINE(37)-N1)-METHYLTRANSFERASE"/>
    <property type="match status" value="1"/>
</dbReference>
<dbReference type="AlphaFoldDB" id="A0A448YFE2"/>
<feature type="binding site" evidence="10">
    <location>
        <position position="375"/>
    </location>
    <ligand>
        <name>S-adenosyl-L-methionine</name>
        <dbReference type="ChEBI" id="CHEBI:59789"/>
    </ligand>
</feature>
<evidence type="ECO:0000313" key="13">
    <source>
        <dbReference type="Proteomes" id="UP000290900"/>
    </source>
</evidence>
<dbReference type="EC" id="2.1.1.228" evidence="10"/>
<feature type="binding site" evidence="10">
    <location>
        <begin position="323"/>
        <end position="324"/>
    </location>
    <ligand>
        <name>S-adenosyl-L-methionine</name>
        <dbReference type="ChEBI" id="CHEBI:59789"/>
    </ligand>
</feature>
<sequence length="485" mass="55208">MSTTSLESISPPICRGSKELDTSAFTLKKSIWTVLLKDPKNIGLFLASYRKEALSIPRIPFIECLDKEEVPSKLLEEPGMRNRSLKAIILNDKLTVTDKDRIDSAASINYRPEMLHDVLSKECIECIDRLGGIYRIHQLVFNYDFWKAEEILKSILPDDLQGDIPTSFTKTGHLAHLNLKDEYKPYDALIGQVILDKNPSITTVVDKVNSIETKYRTFKMKVIAGDPNFMVTQRESDCEFTFDFSKVYWNSRLSTEHARLIDGFRKGSAVCDAMAGVGPFVIPAGKKGCIAFANDLNPEACKYLKQNIEKNKVGKVVTPFMLDGAEFIKQSPKLLMNYAREHTSVRVTAHPTGHSKRRKIEEIRIPHFFSDYAMNLPGSAITFVSAYIGLLSHAFPSLTKEQIKALPDYTLPIIHVYHFEKFSPTEDPEPTEDELHRRVHKKIIEQLNYKIPFERLSFHTVRKVAPTKPMFCISFELPEEVAFAK</sequence>
<keyword evidence="6 10" id="KW-0819">tRNA processing</keyword>
<evidence type="ECO:0000256" key="9">
    <source>
        <dbReference type="ARBA" id="ARBA00047783"/>
    </source>
</evidence>
<comment type="catalytic activity">
    <reaction evidence="9 10">
        <text>guanosine(37) in tRNA + S-adenosyl-L-methionine = N(1)-methylguanosine(37) in tRNA + S-adenosyl-L-homocysteine + H(+)</text>
        <dbReference type="Rhea" id="RHEA:36899"/>
        <dbReference type="Rhea" id="RHEA-COMP:10145"/>
        <dbReference type="Rhea" id="RHEA-COMP:10147"/>
        <dbReference type="ChEBI" id="CHEBI:15378"/>
        <dbReference type="ChEBI" id="CHEBI:57856"/>
        <dbReference type="ChEBI" id="CHEBI:59789"/>
        <dbReference type="ChEBI" id="CHEBI:73542"/>
        <dbReference type="ChEBI" id="CHEBI:74269"/>
        <dbReference type="EC" id="2.1.1.228"/>
    </reaction>
</comment>
<organism evidence="12 13">
    <name type="scientific">Brettanomyces naardenensis</name>
    <name type="common">Yeast</name>
    <dbReference type="NCBI Taxonomy" id="13370"/>
    <lineage>
        <taxon>Eukaryota</taxon>
        <taxon>Fungi</taxon>
        <taxon>Dikarya</taxon>
        <taxon>Ascomycota</taxon>
        <taxon>Saccharomycotina</taxon>
        <taxon>Pichiomycetes</taxon>
        <taxon>Pichiales</taxon>
        <taxon>Pichiaceae</taxon>
        <taxon>Brettanomyces</taxon>
    </lineage>
</organism>
<comment type="function">
    <text evidence="10">Specifically methylates the N1 position of guanosine-37 in various cytoplasmic and mitochondrial tRNAs. Methylation is not dependent on the nature of the nucleoside 5' of the target nucleoside. This is the first step in the biosynthesis of wybutosine (yW), a modified base adjacent to the anticodon of tRNAs and required for accurate decoding.</text>
</comment>
<comment type="similarity">
    <text evidence="1">Belongs to the class I-like SAM-binding methyltransferase superfamily. TRM5/TYW2 family.</text>
</comment>
<evidence type="ECO:0000256" key="1">
    <source>
        <dbReference type="ARBA" id="ARBA00009775"/>
    </source>
</evidence>
<dbReference type="InParanoid" id="A0A448YFE2"/>
<comment type="similarity">
    <text evidence="10">Belongs to the TRM5 / TYW2 family.</text>
</comment>
<evidence type="ECO:0000256" key="5">
    <source>
        <dbReference type="ARBA" id="ARBA00022691"/>
    </source>
</evidence>
<dbReference type="Gene3D" id="3.40.50.150">
    <property type="entry name" value="Vaccinia Virus protein VP39"/>
    <property type="match status" value="1"/>
</dbReference>
<keyword evidence="4 10" id="KW-0808">Transferase</keyword>
<dbReference type="InterPro" id="IPR025792">
    <property type="entry name" value="tRNA_Gua_MeTrfase_euk"/>
</dbReference>
<dbReference type="InterPro" id="IPR030382">
    <property type="entry name" value="MeTrfase_TRM5/TYW2"/>
</dbReference>
<dbReference type="GO" id="GO:0005634">
    <property type="term" value="C:nucleus"/>
    <property type="evidence" value="ECO:0007669"/>
    <property type="project" value="UniProtKB-SubCell"/>
</dbReference>
<dbReference type="InterPro" id="IPR056744">
    <property type="entry name" value="TRM5/TYW2-like_N"/>
</dbReference>
<evidence type="ECO:0000256" key="8">
    <source>
        <dbReference type="ARBA" id="ARBA00023242"/>
    </source>
</evidence>
<dbReference type="GO" id="GO:0005759">
    <property type="term" value="C:mitochondrial matrix"/>
    <property type="evidence" value="ECO:0007669"/>
    <property type="project" value="UniProtKB-SubCell"/>
</dbReference>
<dbReference type="EMBL" id="CAACVR010000001">
    <property type="protein sequence ID" value="VEU19609.1"/>
    <property type="molecule type" value="Genomic_DNA"/>
</dbReference>
<dbReference type="FunFam" id="3.30.300.110:FF:000001">
    <property type="entry name" value="tRNA (guanine(37)-N1)-methyltransferase"/>
    <property type="match status" value="1"/>
</dbReference>
<dbReference type="Pfam" id="PF02475">
    <property type="entry name" value="TRM5-TYW2_MTfase"/>
    <property type="match status" value="1"/>
</dbReference>
<reference evidence="12 13" key="1">
    <citation type="submission" date="2018-12" db="EMBL/GenBank/DDBJ databases">
        <authorList>
            <person name="Tiukova I."/>
            <person name="Dainat J."/>
        </authorList>
    </citation>
    <scope>NUCLEOTIDE SEQUENCE [LARGE SCALE GENOMIC DNA]</scope>
</reference>
<protein>
    <recommendedName>
        <fullName evidence="10">tRNA (guanine(37)-N1)-methyltransferase</fullName>
        <ecNumber evidence="10">2.1.1.228</ecNumber>
    </recommendedName>
    <alternativeName>
        <fullName evidence="10">M1G-methyltransferase</fullName>
    </alternativeName>
    <alternativeName>
        <fullName evidence="10">tRNA [GM37] methyltransferase</fullName>
    </alternativeName>
    <alternativeName>
        <fullName evidence="10">tRNA methyltransferase 5</fullName>
    </alternativeName>
</protein>
<keyword evidence="13" id="KW-1185">Reference proteome</keyword>
<comment type="subcellular location">
    <subcellularLocation>
        <location evidence="10">Mitochondrion matrix</location>
    </subcellularLocation>
    <subcellularLocation>
        <location evidence="10">Nucleus</location>
    </subcellularLocation>
    <subcellularLocation>
        <location evidence="10">Cytoplasm</location>
    </subcellularLocation>
    <text evidence="10">Predominantly in the mitochondria and in the nucleus.</text>
</comment>
<dbReference type="SUPFAM" id="SSF53335">
    <property type="entry name" value="S-adenosyl-L-methionine-dependent methyltransferases"/>
    <property type="match status" value="1"/>
</dbReference>
<keyword evidence="3 10" id="KW-0489">Methyltransferase</keyword>
<evidence type="ECO:0000259" key="11">
    <source>
        <dbReference type="PROSITE" id="PS51684"/>
    </source>
</evidence>
<proteinExistence type="inferred from homology"/>
<comment type="subunit">
    <text evidence="10">Monomer.</text>
</comment>
<dbReference type="GO" id="GO:0002939">
    <property type="term" value="P:tRNA N1-guanine methylation"/>
    <property type="evidence" value="ECO:0007669"/>
    <property type="project" value="TreeGrafter"/>
</dbReference>
<dbReference type="HAMAP" id="MF_03152">
    <property type="entry name" value="TRM5"/>
    <property type="match status" value="1"/>
</dbReference>
<dbReference type="GO" id="GO:0070901">
    <property type="term" value="P:mitochondrial tRNA methylation"/>
    <property type="evidence" value="ECO:0007669"/>
    <property type="project" value="TreeGrafter"/>
</dbReference>
<dbReference type="PANTHER" id="PTHR23245">
    <property type="entry name" value="TRNA METHYLTRANSFERASE"/>
    <property type="match status" value="1"/>
</dbReference>
<accession>A0A448YFE2</accession>
<evidence type="ECO:0000256" key="2">
    <source>
        <dbReference type="ARBA" id="ARBA00022490"/>
    </source>
</evidence>
<evidence type="ECO:0000256" key="7">
    <source>
        <dbReference type="ARBA" id="ARBA00023128"/>
    </source>
</evidence>
<dbReference type="Pfam" id="PF25133">
    <property type="entry name" value="TYW2_N_2"/>
    <property type="match status" value="1"/>
</dbReference>
<dbReference type="Gene3D" id="3.30.300.110">
    <property type="entry name" value="Met-10+ protein-like domains"/>
    <property type="match status" value="1"/>
</dbReference>
<evidence type="ECO:0000313" key="12">
    <source>
        <dbReference type="EMBL" id="VEU19609.1"/>
    </source>
</evidence>
<name>A0A448YFE2_BRENA</name>
<evidence type="ECO:0000256" key="10">
    <source>
        <dbReference type="HAMAP-Rule" id="MF_03152"/>
    </source>
</evidence>
<dbReference type="PROSITE" id="PS51684">
    <property type="entry name" value="SAM_MT_TRM5_TYW2"/>
    <property type="match status" value="1"/>
</dbReference>
<keyword evidence="2 10" id="KW-0963">Cytoplasm</keyword>
<feature type="domain" description="SAM-dependent methyltransferase TRM5/TYW2-type" evidence="11">
    <location>
        <begin position="168"/>
        <end position="479"/>
    </location>
</feature>
<dbReference type="STRING" id="13370.A0A448YFE2"/>
<dbReference type="InterPro" id="IPR056743">
    <property type="entry name" value="TRM5-TYW2-like_MTfase"/>
</dbReference>
<keyword evidence="8 10" id="KW-0539">Nucleus</keyword>
<evidence type="ECO:0000256" key="6">
    <source>
        <dbReference type="ARBA" id="ARBA00022694"/>
    </source>
</evidence>
<dbReference type="OrthoDB" id="408788at2759"/>
<feature type="binding site" evidence="10">
    <location>
        <begin position="295"/>
        <end position="296"/>
    </location>
    <ligand>
        <name>S-adenosyl-L-methionine</name>
        <dbReference type="ChEBI" id="CHEBI:59789"/>
    </ligand>
</feature>
<dbReference type="GO" id="GO:0052906">
    <property type="term" value="F:tRNA (guanine(37)-N1)-methyltransferase activity"/>
    <property type="evidence" value="ECO:0007669"/>
    <property type="project" value="UniProtKB-UniRule"/>
</dbReference>